<evidence type="ECO:0000313" key="3">
    <source>
        <dbReference type="Proteomes" id="UP000054538"/>
    </source>
</evidence>
<reference evidence="2 3" key="1">
    <citation type="submission" date="2014-04" db="EMBL/GenBank/DDBJ databases">
        <authorList>
            <consortium name="DOE Joint Genome Institute"/>
            <person name="Kuo A."/>
            <person name="Kohler A."/>
            <person name="Jargeat P."/>
            <person name="Nagy L.G."/>
            <person name="Floudas D."/>
            <person name="Copeland A."/>
            <person name="Barry K.W."/>
            <person name="Cichocki N."/>
            <person name="Veneault-Fourrey C."/>
            <person name="LaButti K."/>
            <person name="Lindquist E.A."/>
            <person name="Lipzen A."/>
            <person name="Lundell T."/>
            <person name="Morin E."/>
            <person name="Murat C."/>
            <person name="Sun H."/>
            <person name="Tunlid A."/>
            <person name="Henrissat B."/>
            <person name="Grigoriev I.V."/>
            <person name="Hibbett D.S."/>
            <person name="Martin F."/>
            <person name="Nordberg H.P."/>
            <person name="Cantor M.N."/>
            <person name="Hua S.X."/>
        </authorList>
    </citation>
    <scope>NUCLEOTIDE SEQUENCE [LARGE SCALE GENOMIC DNA]</scope>
    <source>
        <strain evidence="2 3">Ve08.2h10</strain>
    </source>
</reference>
<evidence type="ECO:0000313" key="2">
    <source>
        <dbReference type="EMBL" id="KIK95047.1"/>
    </source>
</evidence>
<dbReference type="HOGENOM" id="CLU_019145_1_0_1"/>
<dbReference type="Pfam" id="PF14027">
    <property type="entry name" value="Questin_oxidase"/>
    <property type="match status" value="1"/>
</dbReference>
<dbReference type="InterPro" id="IPR025337">
    <property type="entry name" value="Questin_oxidase-like"/>
</dbReference>
<dbReference type="Proteomes" id="UP000054538">
    <property type="component" value="Unassembled WGS sequence"/>
</dbReference>
<dbReference type="PANTHER" id="PTHR35870:SF1">
    <property type="entry name" value="PROTEIN, PUTATIVE (AFU_ORTHOLOGUE AFUA_5G03330)-RELATED"/>
    <property type="match status" value="1"/>
</dbReference>
<sequence>MSSTRITYEQELDKLFPVPSLPPSALSPQRFPGASLDSLAALQRVLKDNHQRYHIFCLNSHITHRALAIYALGGSASLIKGYYEQDAKNQRPAFGSLEPITEENFVEHLGDENFYQSYVTFFSKQIDEKGAAGTLEEFVFSEEYNFQNGRDETSQPEMLFRFVDGLLHPMIHAGLALGAVHDVCERGFYPPSFFVPSATVEVNETTNLSSLALNAKPSAPAVTEARAVHAFDTVARILKDDQLKPKGTRTLVNQVTDTLTEYGTEIRRHADQWTVDLGRPGEIERKMEELVWVSSILYGVGGFNEEKGLRSDFFLMHMVTSSLFLPSLIAYLSPRSQVSLLRSYFTTVLTFWIARGRPALNLKAFMAATPLEPTVPNTLAPKTPTPIGAIPNPFLPIIQSALAHPNDHFVKIQRTFAHFNTMYGLRPAGYFKDTELEGAELLDGSLFVRAAVLTANYMGWVREGQEAKMWDFEGFYEQWL</sequence>
<dbReference type="GO" id="GO:0016491">
    <property type="term" value="F:oxidoreductase activity"/>
    <property type="evidence" value="ECO:0007669"/>
    <property type="project" value="UniProtKB-KW"/>
</dbReference>
<protein>
    <recommendedName>
        <fullName evidence="4">Oxidoreductase AflY</fullName>
    </recommendedName>
</protein>
<name>A0A0D0DCT5_9AGAM</name>
<keyword evidence="1" id="KW-0560">Oxidoreductase</keyword>
<accession>A0A0D0DCT5</accession>
<dbReference type="OrthoDB" id="10004862at2759"/>
<reference evidence="3" key="2">
    <citation type="submission" date="2015-01" db="EMBL/GenBank/DDBJ databases">
        <title>Evolutionary Origins and Diversification of the Mycorrhizal Mutualists.</title>
        <authorList>
            <consortium name="DOE Joint Genome Institute"/>
            <consortium name="Mycorrhizal Genomics Consortium"/>
            <person name="Kohler A."/>
            <person name="Kuo A."/>
            <person name="Nagy L.G."/>
            <person name="Floudas D."/>
            <person name="Copeland A."/>
            <person name="Barry K.W."/>
            <person name="Cichocki N."/>
            <person name="Veneault-Fourrey C."/>
            <person name="LaButti K."/>
            <person name="Lindquist E.A."/>
            <person name="Lipzen A."/>
            <person name="Lundell T."/>
            <person name="Morin E."/>
            <person name="Murat C."/>
            <person name="Riley R."/>
            <person name="Ohm R."/>
            <person name="Sun H."/>
            <person name="Tunlid A."/>
            <person name="Henrissat B."/>
            <person name="Grigoriev I.V."/>
            <person name="Hibbett D.S."/>
            <person name="Martin F."/>
        </authorList>
    </citation>
    <scope>NUCLEOTIDE SEQUENCE [LARGE SCALE GENOMIC DNA]</scope>
    <source>
        <strain evidence="3">Ve08.2h10</strain>
    </source>
</reference>
<keyword evidence="3" id="KW-1185">Reference proteome</keyword>
<dbReference type="EMBL" id="KN825068">
    <property type="protein sequence ID" value="KIK95047.1"/>
    <property type="molecule type" value="Genomic_DNA"/>
</dbReference>
<dbReference type="STRING" id="930991.A0A0D0DCT5"/>
<evidence type="ECO:0000256" key="1">
    <source>
        <dbReference type="ARBA" id="ARBA00023002"/>
    </source>
</evidence>
<gene>
    <name evidence="2" type="ORF">PAXRUDRAFT_25666</name>
</gene>
<dbReference type="AlphaFoldDB" id="A0A0D0DCT5"/>
<dbReference type="InParanoid" id="A0A0D0DCT5"/>
<dbReference type="PANTHER" id="PTHR35870">
    <property type="entry name" value="PROTEIN, PUTATIVE (AFU_ORTHOLOGUE AFUA_5G03330)-RELATED"/>
    <property type="match status" value="1"/>
</dbReference>
<organism evidence="2 3">
    <name type="scientific">Paxillus rubicundulus Ve08.2h10</name>
    <dbReference type="NCBI Taxonomy" id="930991"/>
    <lineage>
        <taxon>Eukaryota</taxon>
        <taxon>Fungi</taxon>
        <taxon>Dikarya</taxon>
        <taxon>Basidiomycota</taxon>
        <taxon>Agaricomycotina</taxon>
        <taxon>Agaricomycetes</taxon>
        <taxon>Agaricomycetidae</taxon>
        <taxon>Boletales</taxon>
        <taxon>Paxilineae</taxon>
        <taxon>Paxillaceae</taxon>
        <taxon>Paxillus</taxon>
    </lineage>
</organism>
<proteinExistence type="predicted"/>
<evidence type="ECO:0008006" key="4">
    <source>
        <dbReference type="Google" id="ProtNLM"/>
    </source>
</evidence>